<dbReference type="SUPFAM" id="SSF53756">
    <property type="entry name" value="UDP-Glycosyltransferase/glycogen phosphorylase"/>
    <property type="match status" value="1"/>
</dbReference>
<organism evidence="3 4">
    <name type="scientific">Photobacterium damselae subsp. damselae</name>
    <name type="common">Listonella damsela</name>
    <dbReference type="NCBI Taxonomy" id="85581"/>
    <lineage>
        <taxon>Bacteria</taxon>
        <taxon>Pseudomonadati</taxon>
        <taxon>Pseudomonadota</taxon>
        <taxon>Gammaproteobacteria</taxon>
        <taxon>Vibrionales</taxon>
        <taxon>Vibrionaceae</taxon>
        <taxon>Photobacterium</taxon>
    </lineage>
</organism>
<keyword evidence="1" id="KW-0328">Glycosyltransferase</keyword>
<dbReference type="Gene3D" id="3.40.50.2000">
    <property type="entry name" value="Glycogen Phosphorylase B"/>
    <property type="match status" value="2"/>
</dbReference>
<dbReference type="AlphaFoldDB" id="A0A850R3K7"/>
<protein>
    <submittedName>
        <fullName evidence="3">Glycosyltransferase family 9 protein</fullName>
    </submittedName>
</protein>
<proteinExistence type="predicted"/>
<dbReference type="EMBL" id="JABXOR010000970">
    <property type="protein sequence ID" value="NVP01601.1"/>
    <property type="molecule type" value="Genomic_DNA"/>
</dbReference>
<dbReference type="GO" id="GO:0005829">
    <property type="term" value="C:cytosol"/>
    <property type="evidence" value="ECO:0007669"/>
    <property type="project" value="TreeGrafter"/>
</dbReference>
<dbReference type="PANTHER" id="PTHR30160">
    <property type="entry name" value="TETRAACYLDISACCHARIDE 4'-KINASE-RELATED"/>
    <property type="match status" value="1"/>
</dbReference>
<dbReference type="GO" id="GO:0008713">
    <property type="term" value="F:ADP-heptose-lipopolysaccharide heptosyltransferase activity"/>
    <property type="evidence" value="ECO:0007669"/>
    <property type="project" value="TreeGrafter"/>
</dbReference>
<gene>
    <name evidence="3" type="ORF">HWA77_15410</name>
</gene>
<dbReference type="Proteomes" id="UP000533429">
    <property type="component" value="Unassembled WGS sequence"/>
</dbReference>
<dbReference type="InterPro" id="IPR051199">
    <property type="entry name" value="LPS_LOS_Heptosyltrfase"/>
</dbReference>
<keyword evidence="2 3" id="KW-0808">Transferase</keyword>
<reference evidence="3 4" key="1">
    <citation type="submission" date="2020-06" db="EMBL/GenBank/DDBJ databases">
        <title>Photobacterium damselae subsp. damselae comparative genomics.</title>
        <authorList>
            <person name="Osorio C.R."/>
        </authorList>
    </citation>
    <scope>NUCLEOTIDE SEQUENCE [LARGE SCALE GENOMIC DNA]</scope>
    <source>
        <strain evidence="3 4">TW250/03</strain>
    </source>
</reference>
<name>A0A850R3K7_PHODD</name>
<accession>A0A850R3K7</accession>
<evidence type="ECO:0000256" key="1">
    <source>
        <dbReference type="ARBA" id="ARBA00022676"/>
    </source>
</evidence>
<dbReference type="InterPro" id="IPR002201">
    <property type="entry name" value="Glyco_trans_9"/>
</dbReference>
<dbReference type="GO" id="GO:0009244">
    <property type="term" value="P:lipopolysaccharide core region biosynthetic process"/>
    <property type="evidence" value="ECO:0007669"/>
    <property type="project" value="TreeGrafter"/>
</dbReference>
<evidence type="ECO:0000313" key="3">
    <source>
        <dbReference type="EMBL" id="NVP01601.1"/>
    </source>
</evidence>
<dbReference type="Pfam" id="PF01075">
    <property type="entry name" value="Glyco_transf_9"/>
    <property type="match status" value="1"/>
</dbReference>
<comment type="caution">
    <text evidence="3">The sequence shown here is derived from an EMBL/GenBank/DDBJ whole genome shotgun (WGS) entry which is preliminary data.</text>
</comment>
<sequence length="369" mass="43282">MNIIKKLKAKWRFIRNNIKKIKLDVYKNKYDKRDSDEKFCPENIHKVLMFRMDNKLGDAIMCGGFISLVKKYRPDIHITVLTGNITKEWLEKSAPADDYIIYNKSNINEIISHNKGKFDLFIDLGTHYNHKDLYISSKLEASHYMGFNKENYNLFDVNVDRKYVHFKNRYFAAAQILINDEIKEPVFLPVPDFRDENIKFNKLIDGIPYENLIGINLFGSGKYRKFSLVEAKKLLAKWRREYKNDLLVIIPTPGEEKFISTLLLEMNDDFIISPLGKPCFEMSLSIIASVDFTFTPDTAVVHMGSAINKPIIGVYRYNMQNYNEWKPLADYSKSIINRKPYFSNDSVYVHEFKWEDLEDARDSIIEAKL</sequence>
<evidence type="ECO:0000256" key="2">
    <source>
        <dbReference type="ARBA" id="ARBA00022679"/>
    </source>
</evidence>
<evidence type="ECO:0000313" key="4">
    <source>
        <dbReference type="Proteomes" id="UP000533429"/>
    </source>
</evidence>